<dbReference type="InterPro" id="IPR050535">
    <property type="entry name" value="DNA_Repair-Maintenance_Comp"/>
</dbReference>
<keyword evidence="4" id="KW-0233">DNA recombination</keyword>
<feature type="domain" description="Calcineurin-like phosphoesterase" evidence="5">
    <location>
        <begin position="1"/>
        <end position="127"/>
    </location>
</feature>
<dbReference type="SUPFAM" id="SSF56300">
    <property type="entry name" value="Metallo-dependent phosphatases"/>
    <property type="match status" value="1"/>
</dbReference>
<comment type="similarity">
    <text evidence="4">Belongs to the SbcD family.</text>
</comment>
<sequence>MKILHTSDWHLGKRLGRFSRMEEQADILDEICSIVDEQNPDLIMLSGDLFDGFNPSAEAIELLYRTLHRMSGGGKRVIIAIAGNHDSPDRIESPDPLARISGIFFLGYPETQIKTCHLESGWVVESPEAGLLRLRKEGRAELRIIATPYAGEVRLRKAIDPTRGEEQVRAILRDHWKNLADRFFDDGGINLMAAHLFSAEAESLPFDELEEDGERPILHPGGLELIPFSAFPAEAQYIALGHLHRPMLTQYGKSTICYSGSPLAYSLSESGQQKQVVLVDLEPGKRAKCEVVPLSRGRALCRGRFKTLERALAWLGEHQEAYVEVTMEVDHYLETGVRDAIHDAHPRVLAVVPELLEGPDLSVSRREEIDIDAPLERLFTEYFRGRNNGADPEPYLLELLAEAVSAGNEEPGV</sequence>
<evidence type="ECO:0000256" key="4">
    <source>
        <dbReference type="RuleBase" id="RU363069"/>
    </source>
</evidence>
<keyword evidence="2 4" id="KW-0378">Hydrolase</keyword>
<gene>
    <name evidence="4" type="primary">sbcD</name>
    <name evidence="6" type="ordered locus">Spirs_1320</name>
</gene>
<dbReference type="PANTHER" id="PTHR30337">
    <property type="entry name" value="COMPONENT OF ATP-DEPENDENT DSDNA EXONUCLEASE"/>
    <property type="match status" value="1"/>
</dbReference>
<evidence type="ECO:0000256" key="1">
    <source>
        <dbReference type="ARBA" id="ARBA00022722"/>
    </source>
</evidence>
<dbReference type="InterPro" id="IPR004593">
    <property type="entry name" value="SbcD"/>
</dbReference>
<accession>E1R425</accession>
<evidence type="ECO:0000313" key="6">
    <source>
        <dbReference type="EMBL" id="ADK80447.1"/>
    </source>
</evidence>
<dbReference type="GO" id="GO:0004519">
    <property type="term" value="F:endonuclease activity"/>
    <property type="evidence" value="ECO:0007669"/>
    <property type="project" value="UniProtKB-KW"/>
</dbReference>
<evidence type="ECO:0000259" key="5">
    <source>
        <dbReference type="Pfam" id="PF00149"/>
    </source>
</evidence>
<dbReference type="Gene3D" id="3.60.21.10">
    <property type="match status" value="1"/>
</dbReference>
<evidence type="ECO:0000256" key="2">
    <source>
        <dbReference type="ARBA" id="ARBA00022801"/>
    </source>
</evidence>
<dbReference type="InterPro" id="IPR029052">
    <property type="entry name" value="Metallo-depent_PP-like"/>
</dbReference>
<protein>
    <recommendedName>
        <fullName evidence="4">Nuclease SbcCD subunit D</fullName>
    </recommendedName>
</protein>
<dbReference type="HOGENOM" id="CLU_038045_3_0_12"/>
<keyword evidence="3 4" id="KW-0269">Exonuclease</keyword>
<keyword evidence="1 4" id="KW-0540">Nuclease</keyword>
<reference evidence="7" key="1">
    <citation type="journal article" date="2010" name="Stand. Genomic Sci.">
        <title>Complete genome sequence of Spirochaeta smaragdinae type strain (SEBR 4228).</title>
        <authorList>
            <person name="Mavromatis K."/>
            <person name="Yasawong M."/>
            <person name="Chertkov O."/>
            <person name="Lapidus A."/>
            <person name="Lucas S."/>
            <person name="Nolan M."/>
            <person name="Del Rio T.G."/>
            <person name="Tice H."/>
            <person name="Cheng J.F."/>
            <person name="Pitluck S."/>
            <person name="Liolios K."/>
            <person name="Ivanova N."/>
            <person name="Tapia R."/>
            <person name="Han C."/>
            <person name="Bruce D."/>
            <person name="Goodwin L."/>
            <person name="Pati A."/>
            <person name="Chen A."/>
            <person name="Palaniappan K."/>
            <person name="Land M."/>
            <person name="Hauser L."/>
            <person name="Chang Y.J."/>
            <person name="Jeffries C.D."/>
            <person name="Detter J.C."/>
            <person name="Rohde M."/>
            <person name="Brambilla E."/>
            <person name="Spring S."/>
            <person name="Goker M."/>
            <person name="Sikorski J."/>
            <person name="Woyke T."/>
            <person name="Bristow J."/>
            <person name="Eisen J.A."/>
            <person name="Markowitz V."/>
            <person name="Hugenholtz P."/>
            <person name="Klenk H.P."/>
            <person name="Kyrpides N.C."/>
        </authorList>
    </citation>
    <scope>NUCLEOTIDE SEQUENCE [LARGE SCALE GENOMIC DNA]</scope>
    <source>
        <strain evidence="7">DSM 11293 / JCM 15392 / SEBR 4228</strain>
    </source>
</reference>
<dbReference type="OrthoDB" id="9773856at2"/>
<evidence type="ECO:0000313" key="7">
    <source>
        <dbReference type="Proteomes" id="UP000002318"/>
    </source>
</evidence>
<dbReference type="NCBIfam" id="TIGR00619">
    <property type="entry name" value="sbcd"/>
    <property type="match status" value="1"/>
</dbReference>
<dbReference type="GO" id="GO:0006310">
    <property type="term" value="P:DNA recombination"/>
    <property type="evidence" value="ECO:0007669"/>
    <property type="project" value="UniProtKB-KW"/>
</dbReference>
<dbReference type="InterPro" id="IPR041796">
    <property type="entry name" value="Mre11_N"/>
</dbReference>
<keyword evidence="7" id="KW-1185">Reference proteome</keyword>
<proteinExistence type="inferred from homology"/>
<dbReference type="PANTHER" id="PTHR30337:SF0">
    <property type="entry name" value="NUCLEASE SBCCD SUBUNIT D"/>
    <property type="match status" value="1"/>
</dbReference>
<dbReference type="GO" id="GO:0006260">
    <property type="term" value="P:DNA replication"/>
    <property type="evidence" value="ECO:0007669"/>
    <property type="project" value="UniProtKB-KW"/>
</dbReference>
<dbReference type="CDD" id="cd00840">
    <property type="entry name" value="MPP_Mre11_N"/>
    <property type="match status" value="1"/>
</dbReference>
<evidence type="ECO:0000256" key="3">
    <source>
        <dbReference type="ARBA" id="ARBA00022839"/>
    </source>
</evidence>
<dbReference type="RefSeq" id="WP_013253911.1">
    <property type="nucleotide sequence ID" value="NC_014364.1"/>
</dbReference>
<keyword evidence="4" id="KW-0255">Endonuclease</keyword>
<dbReference type="KEGG" id="ssm:Spirs_1320"/>
<name>E1R425_SEDSS</name>
<dbReference type="EMBL" id="CP002116">
    <property type="protein sequence ID" value="ADK80447.1"/>
    <property type="molecule type" value="Genomic_DNA"/>
</dbReference>
<dbReference type="GO" id="GO:0008408">
    <property type="term" value="F:3'-5' exonuclease activity"/>
    <property type="evidence" value="ECO:0007669"/>
    <property type="project" value="InterPro"/>
</dbReference>
<dbReference type="InterPro" id="IPR004843">
    <property type="entry name" value="Calcineurin-like_PHP"/>
</dbReference>
<dbReference type="Proteomes" id="UP000002318">
    <property type="component" value="Chromosome"/>
</dbReference>
<comment type="function">
    <text evidence="4">SbcCD cleaves DNA hairpin structures. These structures can inhibit DNA replication and are intermediates in certain DNA recombination reactions. The complex acts as a 3'-&gt;5' double strand exonuclease that can open hairpins. It also has a 5' single-strand endonuclease activity.</text>
</comment>
<dbReference type="STRING" id="573413.Spirs_1320"/>
<dbReference type="AlphaFoldDB" id="E1R425"/>
<keyword evidence="4" id="KW-0235">DNA replication</keyword>
<dbReference type="Pfam" id="PF00149">
    <property type="entry name" value="Metallophos"/>
    <property type="match status" value="1"/>
</dbReference>
<comment type="subunit">
    <text evidence="4">Heterodimer of SbcC and SbcD.</text>
</comment>
<organism evidence="6 7">
    <name type="scientific">Sediminispirochaeta smaragdinae (strain DSM 11293 / JCM 15392 / SEBR 4228)</name>
    <name type="common">Spirochaeta smaragdinae</name>
    <dbReference type="NCBI Taxonomy" id="573413"/>
    <lineage>
        <taxon>Bacteria</taxon>
        <taxon>Pseudomonadati</taxon>
        <taxon>Spirochaetota</taxon>
        <taxon>Spirochaetia</taxon>
        <taxon>Spirochaetales</taxon>
        <taxon>Spirochaetaceae</taxon>
        <taxon>Sediminispirochaeta</taxon>
    </lineage>
</organism>
<dbReference type="eggNOG" id="COG0420">
    <property type="taxonomic scope" value="Bacteria"/>
</dbReference>